<comment type="caution">
    <text evidence="6">The sequence shown here is derived from an EMBL/GenBank/DDBJ whole genome shotgun (WGS) entry which is preliminary data.</text>
</comment>
<sequence length="327" mass="34491">MTFGPTLRASVIGLVVAVSLAACSGGSSSSSGSSAGGGLEKTTLTIGVSPVPSSAPVFIAQKRGFFKEEGLTVKTEMIQAPQTVMPKISNGSMDVFKGSYVSFLNLQDSGQKIKILSDTLQGAPGIAAVVVPKDSRLQSPKDLKGKTIAVNSLKNLGELSVSAHLQINELTPKDVKFVVIDFQAQIAALKTGTVDAAWLVEPFLSAAQQSGARILLDTNTGPTESLPIDGWGSTDAWVAKHPKTAAAFQRAVSKAQRLAATDRTALAEVVPTYTQIPKEAVMTMAMGTFPTSLNATRIQRVADLMHEFGYLRNKIDVPTMVFNGPEQ</sequence>
<reference evidence="6 7" key="1">
    <citation type="submission" date="2024-10" db="EMBL/GenBank/DDBJ databases">
        <title>The Natural Products Discovery Center: Release of the First 8490 Sequenced Strains for Exploring Actinobacteria Biosynthetic Diversity.</title>
        <authorList>
            <person name="Kalkreuter E."/>
            <person name="Kautsar S.A."/>
            <person name="Yang D."/>
            <person name="Bader C.D."/>
            <person name="Teijaro C.N."/>
            <person name="Fluegel L."/>
            <person name="Davis C.M."/>
            <person name="Simpson J.R."/>
            <person name="Lauterbach L."/>
            <person name="Steele A.D."/>
            <person name="Gui C."/>
            <person name="Meng S."/>
            <person name="Li G."/>
            <person name="Viehrig K."/>
            <person name="Ye F."/>
            <person name="Su P."/>
            <person name="Kiefer A.F."/>
            <person name="Nichols A."/>
            <person name="Cepeda A.J."/>
            <person name="Yan W."/>
            <person name="Fan B."/>
            <person name="Jiang Y."/>
            <person name="Adhikari A."/>
            <person name="Zheng C.-J."/>
            <person name="Schuster L."/>
            <person name="Cowan T.M."/>
            <person name="Smanski M.J."/>
            <person name="Chevrette M.G."/>
            <person name="De Carvalho L.P.S."/>
            <person name="Shen B."/>
        </authorList>
    </citation>
    <scope>NUCLEOTIDE SEQUENCE [LARGE SCALE GENOMIC DNA]</scope>
    <source>
        <strain evidence="6 7">NPDC050545</strain>
    </source>
</reference>
<dbReference type="PANTHER" id="PTHR30024:SF47">
    <property type="entry name" value="TAURINE-BINDING PERIPLASMIC PROTEIN"/>
    <property type="match status" value="1"/>
</dbReference>
<name>A0ABW7YY53_9ACTN</name>
<gene>
    <name evidence="6" type="ORF">ACIBG2_25985</name>
</gene>
<evidence type="ECO:0000256" key="2">
    <source>
        <dbReference type="ARBA" id="ARBA00010742"/>
    </source>
</evidence>
<dbReference type="Pfam" id="PF09084">
    <property type="entry name" value="NMT1"/>
    <property type="match status" value="1"/>
</dbReference>
<dbReference type="SUPFAM" id="SSF53850">
    <property type="entry name" value="Periplasmic binding protein-like II"/>
    <property type="match status" value="1"/>
</dbReference>
<dbReference type="Proteomes" id="UP001612741">
    <property type="component" value="Unassembled WGS sequence"/>
</dbReference>
<feature type="domain" description="Solute-binding protein family 3/N-terminal" evidence="5">
    <location>
        <begin position="43"/>
        <end position="268"/>
    </location>
</feature>
<keyword evidence="3 4" id="KW-0732">Signal</keyword>
<accession>A0ABW7YY53</accession>
<evidence type="ECO:0000256" key="4">
    <source>
        <dbReference type="SAM" id="SignalP"/>
    </source>
</evidence>
<dbReference type="InterPro" id="IPR015168">
    <property type="entry name" value="SsuA/THI5"/>
</dbReference>
<feature type="signal peptide" evidence="4">
    <location>
        <begin position="1"/>
        <end position="24"/>
    </location>
</feature>
<dbReference type="RefSeq" id="WP_397085024.1">
    <property type="nucleotide sequence ID" value="NZ_JBITGY010000007.1"/>
</dbReference>
<protein>
    <submittedName>
        <fullName evidence="6">ABC transporter substrate-binding protein</fullName>
    </submittedName>
</protein>
<evidence type="ECO:0000259" key="5">
    <source>
        <dbReference type="SMART" id="SM00062"/>
    </source>
</evidence>
<evidence type="ECO:0000313" key="6">
    <source>
        <dbReference type="EMBL" id="MFI6500851.1"/>
    </source>
</evidence>
<organism evidence="6 7">
    <name type="scientific">Nonomuraea typhae</name>
    <dbReference type="NCBI Taxonomy" id="2603600"/>
    <lineage>
        <taxon>Bacteria</taxon>
        <taxon>Bacillati</taxon>
        <taxon>Actinomycetota</taxon>
        <taxon>Actinomycetes</taxon>
        <taxon>Streptosporangiales</taxon>
        <taxon>Streptosporangiaceae</taxon>
        <taxon>Nonomuraea</taxon>
    </lineage>
</organism>
<keyword evidence="7" id="KW-1185">Reference proteome</keyword>
<evidence type="ECO:0000313" key="7">
    <source>
        <dbReference type="Proteomes" id="UP001612741"/>
    </source>
</evidence>
<dbReference type="SMART" id="SM00062">
    <property type="entry name" value="PBPb"/>
    <property type="match status" value="1"/>
</dbReference>
<feature type="chain" id="PRO_5045773892" evidence="4">
    <location>
        <begin position="25"/>
        <end position="327"/>
    </location>
</feature>
<evidence type="ECO:0000256" key="1">
    <source>
        <dbReference type="ARBA" id="ARBA00004418"/>
    </source>
</evidence>
<comment type="subcellular location">
    <subcellularLocation>
        <location evidence="1">Periplasm</location>
    </subcellularLocation>
</comment>
<evidence type="ECO:0000256" key="3">
    <source>
        <dbReference type="ARBA" id="ARBA00022729"/>
    </source>
</evidence>
<dbReference type="EMBL" id="JBITGY010000007">
    <property type="protein sequence ID" value="MFI6500851.1"/>
    <property type="molecule type" value="Genomic_DNA"/>
</dbReference>
<dbReference type="InterPro" id="IPR001638">
    <property type="entry name" value="Solute-binding_3/MltF_N"/>
</dbReference>
<comment type="similarity">
    <text evidence="2">Belongs to the bacterial solute-binding protein SsuA/TauA family.</text>
</comment>
<dbReference type="PANTHER" id="PTHR30024">
    <property type="entry name" value="ALIPHATIC SULFONATES-BINDING PROTEIN-RELATED"/>
    <property type="match status" value="1"/>
</dbReference>
<dbReference type="Gene3D" id="3.40.190.10">
    <property type="entry name" value="Periplasmic binding protein-like II"/>
    <property type="match status" value="2"/>
</dbReference>
<proteinExistence type="inferred from homology"/>